<gene>
    <name evidence="1" type="ORF">JYU06_02735</name>
</gene>
<keyword evidence="2" id="KW-1185">Reference proteome</keyword>
<dbReference type="EMBL" id="JAFITO010000015">
    <property type="protein sequence ID" value="MBN4068426.1"/>
    <property type="molecule type" value="Genomic_DNA"/>
</dbReference>
<evidence type="ECO:0000313" key="2">
    <source>
        <dbReference type="Proteomes" id="UP000717534"/>
    </source>
</evidence>
<name>A0ABS3AWP5_9BACT</name>
<accession>A0ABS3AWP5</accession>
<protein>
    <recommendedName>
        <fullName evidence="3">HTH cro/C1-type domain-containing protein</fullName>
    </recommendedName>
</protein>
<sequence length="107" mass="11904">MSDAWMLILARKVEAKGRSEVARELNLSAATLSLILNDKYPASTENIEKRIMAMYGHGGKVQCSVLGEIEPALCIVKWERAHRVKSVGNPATSRLYIACRKCDLRSN</sequence>
<evidence type="ECO:0008006" key="3">
    <source>
        <dbReference type="Google" id="ProtNLM"/>
    </source>
</evidence>
<proteinExistence type="predicted"/>
<evidence type="ECO:0000313" key="1">
    <source>
        <dbReference type="EMBL" id="MBN4068426.1"/>
    </source>
</evidence>
<comment type="caution">
    <text evidence="1">The sequence shown here is derived from an EMBL/GenBank/DDBJ whole genome shotgun (WGS) entry which is preliminary data.</text>
</comment>
<dbReference type="Gene3D" id="1.10.260.40">
    <property type="entry name" value="lambda repressor-like DNA-binding domains"/>
    <property type="match status" value="1"/>
</dbReference>
<organism evidence="1 2">
    <name type="scientific">Desulfotalea psychrophila</name>
    <dbReference type="NCBI Taxonomy" id="84980"/>
    <lineage>
        <taxon>Bacteria</taxon>
        <taxon>Pseudomonadati</taxon>
        <taxon>Thermodesulfobacteriota</taxon>
        <taxon>Desulfobulbia</taxon>
        <taxon>Desulfobulbales</taxon>
        <taxon>Desulfocapsaceae</taxon>
        <taxon>Desulfotalea</taxon>
    </lineage>
</organism>
<reference evidence="1 2" key="1">
    <citation type="submission" date="2021-02" db="EMBL/GenBank/DDBJ databases">
        <title>Activity-based single-cell genomes from oceanic crustal fluid captures similar information to metagenomic and metatranscriptomic surveys with orders of magnitude less sampling.</title>
        <authorList>
            <person name="D'Angelo T.S."/>
            <person name="Orcutt B.N."/>
        </authorList>
    </citation>
    <scope>NUCLEOTIDE SEQUENCE [LARGE SCALE GENOMIC DNA]</scope>
    <source>
        <strain evidence="1">AH-315-G02</strain>
    </source>
</reference>
<dbReference type="InterPro" id="IPR010982">
    <property type="entry name" value="Lambda_DNA-bd_dom_sf"/>
</dbReference>
<dbReference type="Proteomes" id="UP000717534">
    <property type="component" value="Unassembled WGS sequence"/>
</dbReference>